<dbReference type="PANTHER" id="PTHR43130">
    <property type="entry name" value="ARAC-FAMILY TRANSCRIPTIONAL REGULATOR"/>
    <property type="match status" value="1"/>
</dbReference>
<evidence type="ECO:0000259" key="4">
    <source>
        <dbReference type="PROSITE" id="PS01124"/>
    </source>
</evidence>
<feature type="chain" id="PRO_5047372145" evidence="3">
    <location>
        <begin position="20"/>
        <end position="333"/>
    </location>
</feature>
<dbReference type="PANTHER" id="PTHR43130:SF3">
    <property type="entry name" value="HTH-TYPE TRANSCRIPTIONAL REGULATOR RV1931C"/>
    <property type="match status" value="1"/>
</dbReference>
<gene>
    <name evidence="5" type="ORF">OEZ60_19980</name>
</gene>
<dbReference type="SUPFAM" id="SSF52317">
    <property type="entry name" value="Class I glutamine amidotransferase-like"/>
    <property type="match status" value="1"/>
</dbReference>
<keyword evidence="6" id="KW-1185">Reference proteome</keyword>
<dbReference type="InterPro" id="IPR018060">
    <property type="entry name" value="HTH_AraC"/>
</dbReference>
<dbReference type="Proteomes" id="UP001209535">
    <property type="component" value="Unassembled WGS sequence"/>
</dbReference>
<evidence type="ECO:0000256" key="3">
    <source>
        <dbReference type="SAM" id="SignalP"/>
    </source>
</evidence>
<evidence type="ECO:0000313" key="5">
    <source>
        <dbReference type="EMBL" id="MCU9850271.1"/>
    </source>
</evidence>
<dbReference type="InterPro" id="IPR052158">
    <property type="entry name" value="INH-QAR"/>
</dbReference>
<dbReference type="CDD" id="cd03136">
    <property type="entry name" value="GATase1_AraC_ArgR_like"/>
    <property type="match status" value="1"/>
</dbReference>
<keyword evidence="1" id="KW-0805">Transcription regulation</keyword>
<feature type="domain" description="HTH araC/xylS-type" evidence="4">
    <location>
        <begin position="220"/>
        <end position="318"/>
    </location>
</feature>
<accession>A0ABT2X8J0</accession>
<dbReference type="InterPro" id="IPR029062">
    <property type="entry name" value="Class_I_gatase-like"/>
</dbReference>
<evidence type="ECO:0000256" key="2">
    <source>
        <dbReference type="ARBA" id="ARBA00023163"/>
    </source>
</evidence>
<evidence type="ECO:0000256" key="1">
    <source>
        <dbReference type="ARBA" id="ARBA00023015"/>
    </source>
</evidence>
<protein>
    <submittedName>
        <fullName evidence="5">GlxA family transcriptional regulator</fullName>
    </submittedName>
</protein>
<dbReference type="SUPFAM" id="SSF46689">
    <property type="entry name" value="Homeodomain-like"/>
    <property type="match status" value="2"/>
</dbReference>
<dbReference type="Gene3D" id="3.40.50.880">
    <property type="match status" value="1"/>
</dbReference>
<comment type="caution">
    <text evidence="5">The sequence shown here is derived from an EMBL/GenBank/DDBJ whole genome shotgun (WGS) entry which is preliminary data.</text>
</comment>
<keyword evidence="3" id="KW-0732">Signal</keyword>
<evidence type="ECO:0000313" key="6">
    <source>
        <dbReference type="Proteomes" id="UP001209535"/>
    </source>
</evidence>
<name>A0ABT2X8J0_9RHOB</name>
<dbReference type="Pfam" id="PF12833">
    <property type="entry name" value="HTH_18"/>
    <property type="match status" value="1"/>
</dbReference>
<dbReference type="PROSITE" id="PS01124">
    <property type="entry name" value="HTH_ARAC_FAMILY_2"/>
    <property type="match status" value="1"/>
</dbReference>
<organism evidence="5 6">
    <name type="scientific">Albidovulum salinarum</name>
    <dbReference type="NCBI Taxonomy" id="2984153"/>
    <lineage>
        <taxon>Bacteria</taxon>
        <taxon>Pseudomonadati</taxon>
        <taxon>Pseudomonadota</taxon>
        <taxon>Alphaproteobacteria</taxon>
        <taxon>Rhodobacterales</taxon>
        <taxon>Paracoccaceae</taxon>
        <taxon>Albidovulum</taxon>
    </lineage>
</organism>
<dbReference type="Gene3D" id="1.10.10.60">
    <property type="entry name" value="Homeodomain-like"/>
    <property type="match status" value="1"/>
</dbReference>
<dbReference type="RefSeq" id="WP_263340148.1">
    <property type="nucleotide sequence ID" value="NZ_JAOVQO010000025.1"/>
</dbReference>
<feature type="signal peptide" evidence="3">
    <location>
        <begin position="1"/>
        <end position="19"/>
    </location>
</feature>
<reference evidence="5 6" key="1">
    <citation type="submission" date="2022-10" db="EMBL/GenBank/DDBJ databases">
        <title>Defluviimonas sp. nov., isolated from ocean surface sediments.</title>
        <authorList>
            <person name="He W."/>
            <person name="Wang L."/>
            <person name="Zhang D.-F."/>
        </authorList>
    </citation>
    <scope>NUCLEOTIDE SEQUENCE [LARGE SCALE GENOMIC DNA]</scope>
    <source>
        <strain evidence="5 6">WL0024</strain>
    </source>
</reference>
<dbReference type="EMBL" id="JAOVQO010000025">
    <property type="protein sequence ID" value="MCU9850271.1"/>
    <property type="molecule type" value="Genomic_DNA"/>
</dbReference>
<sequence length="333" mass="36347">MKKNSKYLGFLIFPGFPMACLTSAIEPLRAANEIVGREAFSWTVVGESGERVVSSARVGFDPDVRLADLEGVDQLHFLSGPAGRFDNPRSANAAVRKLARHGVAIGGFSGGIFPLARSGLMDGHTCAVHWCYEAAFKAEFPEIRASANVITIDRGRVTAAGAAAVFDLMLGLIDAEIGAETMTEVACWFQHPLVRGEDVSQRIPTHRTDRTEDMLPEAVAKAIRLFAEHVEQPIQIAEVAEAVALSARQLDRTFQRATGQSPLKYYRMLRMKKARQLALYSNDTMTDIALSVGYASSTPMVRHYIQAFGVTPQEDRKAINSIRVQGNAPIPSV</sequence>
<dbReference type="SMART" id="SM00342">
    <property type="entry name" value="HTH_ARAC"/>
    <property type="match status" value="1"/>
</dbReference>
<dbReference type="InterPro" id="IPR009057">
    <property type="entry name" value="Homeodomain-like_sf"/>
</dbReference>
<keyword evidence="2" id="KW-0804">Transcription</keyword>
<proteinExistence type="predicted"/>